<protein>
    <submittedName>
        <fullName evidence="1">Uncharacterized protein</fullName>
    </submittedName>
</protein>
<evidence type="ECO:0000313" key="1">
    <source>
        <dbReference type="EMBL" id="MFM0104670.1"/>
    </source>
</evidence>
<accession>A0ACC7ND72</accession>
<reference evidence="1 2" key="1">
    <citation type="journal article" date="2024" name="Chem. Sci.">
        <title>Discovery of megapolipeptins by genome mining of a Burkholderiales bacteria collection.</title>
        <authorList>
            <person name="Paulo B.S."/>
            <person name="Recchia M.J.J."/>
            <person name="Lee S."/>
            <person name="Fergusson C.H."/>
            <person name="Romanowski S.B."/>
            <person name="Hernandez A."/>
            <person name="Krull N."/>
            <person name="Liu D.Y."/>
            <person name="Cavanagh H."/>
            <person name="Bos A."/>
            <person name="Gray C.A."/>
            <person name="Murphy B.T."/>
            <person name="Linington R.G."/>
            <person name="Eustaquio A.S."/>
        </authorList>
    </citation>
    <scope>NUCLEOTIDE SEQUENCE [LARGE SCALE GENOMIC DNA]</scope>
    <source>
        <strain evidence="1 2">RL18-126-BIB-B</strain>
    </source>
</reference>
<keyword evidence="2" id="KW-1185">Reference proteome</keyword>
<dbReference type="Proteomes" id="UP001629235">
    <property type="component" value="Unassembled WGS sequence"/>
</dbReference>
<gene>
    <name evidence="1" type="ORF">PQR01_14595</name>
</gene>
<evidence type="ECO:0000313" key="2">
    <source>
        <dbReference type="Proteomes" id="UP001629235"/>
    </source>
</evidence>
<sequence length="46" mass="5041">MFGSTFRNAGATLRQYPYSATGMPEVVGGPIGNRSRRKKINKTPKV</sequence>
<name>A0ACC7ND72_9BURK</name>
<organism evidence="1 2">
    <name type="scientific">Paraburkholderia rhynchosiae</name>
    <dbReference type="NCBI Taxonomy" id="487049"/>
    <lineage>
        <taxon>Bacteria</taxon>
        <taxon>Pseudomonadati</taxon>
        <taxon>Pseudomonadota</taxon>
        <taxon>Betaproteobacteria</taxon>
        <taxon>Burkholderiales</taxon>
        <taxon>Burkholderiaceae</taxon>
        <taxon>Paraburkholderia</taxon>
    </lineage>
</organism>
<dbReference type="EMBL" id="JAQQDW010000025">
    <property type="protein sequence ID" value="MFM0104670.1"/>
    <property type="molecule type" value="Genomic_DNA"/>
</dbReference>
<comment type="caution">
    <text evidence="1">The sequence shown here is derived from an EMBL/GenBank/DDBJ whole genome shotgun (WGS) entry which is preliminary data.</text>
</comment>
<proteinExistence type="predicted"/>